<proteinExistence type="predicted"/>
<dbReference type="AlphaFoldDB" id="A0A1F4VF17"/>
<comment type="caution">
    <text evidence="1">The sequence shown here is derived from an EMBL/GenBank/DDBJ whole genome shotgun (WGS) entry which is preliminary data.</text>
</comment>
<gene>
    <name evidence="1" type="ORF">A3A78_01215</name>
</gene>
<protein>
    <submittedName>
        <fullName evidence="1">Uncharacterized protein</fullName>
    </submittedName>
</protein>
<dbReference type="Proteomes" id="UP000176504">
    <property type="component" value="Unassembled WGS sequence"/>
</dbReference>
<evidence type="ECO:0000313" key="2">
    <source>
        <dbReference type="Proteomes" id="UP000176504"/>
    </source>
</evidence>
<reference evidence="1 2" key="1">
    <citation type="journal article" date="2016" name="Nat. Commun.">
        <title>Thousands of microbial genomes shed light on interconnected biogeochemical processes in an aquifer system.</title>
        <authorList>
            <person name="Anantharaman K."/>
            <person name="Brown C.T."/>
            <person name="Hug L.A."/>
            <person name="Sharon I."/>
            <person name="Castelle C.J."/>
            <person name="Probst A.J."/>
            <person name="Thomas B.C."/>
            <person name="Singh A."/>
            <person name="Wilkins M.J."/>
            <person name="Karaoz U."/>
            <person name="Brodie E.L."/>
            <person name="Williams K.H."/>
            <person name="Hubbard S.S."/>
            <person name="Banfield J.F."/>
        </authorList>
    </citation>
    <scope>NUCLEOTIDE SEQUENCE [LARGE SCALE GENOMIC DNA]</scope>
</reference>
<evidence type="ECO:0000313" key="1">
    <source>
        <dbReference type="EMBL" id="OGC55558.1"/>
    </source>
</evidence>
<accession>A0A1F4VF17</accession>
<dbReference type="EMBL" id="MEVI01000002">
    <property type="protein sequence ID" value="OGC55558.1"/>
    <property type="molecule type" value="Genomic_DNA"/>
</dbReference>
<name>A0A1F4VF17_UNCKA</name>
<organism evidence="1 2">
    <name type="scientific">candidate division WWE3 bacterium RIFCSPLOWO2_01_FULL_41_18</name>
    <dbReference type="NCBI Taxonomy" id="1802625"/>
    <lineage>
        <taxon>Bacteria</taxon>
        <taxon>Katanobacteria</taxon>
    </lineage>
</organism>
<sequence>MSNVAETEGIKNELSTSQIEELNERLVSDLFDTFGAELTEKILGKAAGNSIETITTTDGIVLIPASGVIIMPKGMDPLEAHNILNGAVWGKVVNRMFEEDKAVRADIKLSIGLKEGASQNLVNSAEGEYEGLTIRKLEPDPKIDPDNIKDSQIAKARALVMAALGKGMRDTSDTNRPIETIRFKDKEGNEIHVEYDTKTGSPYFSDEEGKRVLLSNDDVRALYPRFYKGGPQTGATISGIQALENTPQGQEIQSSVNLEVPDDTAREKLLNFFDKNSTIVRGVFMTGEKPNALQELFHRLSLERDDEGILRRDGFVTWDESDPNNFSLMESLLYTHEPGSDLGKRTGRNFEPLVISDRLIVLRDCYLDDRGKPYIVLEKADGKWNAKRFSPDES</sequence>